<dbReference type="RefSeq" id="YP_009301015.1">
    <property type="nucleotide sequence ID" value="NC_031229.1"/>
</dbReference>
<reference evidence="2" key="1">
    <citation type="submission" date="2016-06" db="EMBL/GenBank/DDBJ databases">
        <authorList>
            <person name="Kjaerup R.B."/>
            <person name="Dalgaard T.S."/>
            <person name="Juul-Madsen H.R."/>
        </authorList>
    </citation>
    <scope>NUCLEOTIDE SEQUENCE [LARGE SCALE GENOMIC DNA]</scope>
</reference>
<dbReference type="Proteomes" id="UP000201248">
    <property type="component" value="Segment"/>
</dbReference>
<dbReference type="EMBL" id="KU963245">
    <property type="protein sequence ID" value="AMS02357.1"/>
    <property type="molecule type" value="Genomic_DNA"/>
</dbReference>
<evidence type="ECO:0000313" key="1">
    <source>
        <dbReference type="EMBL" id="AMS02357.1"/>
    </source>
</evidence>
<dbReference type="KEGG" id="vg:29124667"/>
<gene>
    <name evidence="1" type="primary">65</name>
    <name evidence="1" type="ORF">SEA_HOTOROBO_65</name>
</gene>
<protein>
    <submittedName>
        <fullName evidence="1">Uncharacterized protein</fullName>
    </submittedName>
</protein>
<evidence type="ECO:0000313" key="2">
    <source>
        <dbReference type="Proteomes" id="UP000201248"/>
    </source>
</evidence>
<organism evidence="1 2">
    <name type="scientific">Gordonia phage Hotorobo</name>
    <dbReference type="NCBI Taxonomy" id="1821554"/>
    <lineage>
        <taxon>Viruses</taxon>
        <taxon>Duplodnaviria</taxon>
        <taxon>Heunggongvirae</taxon>
        <taxon>Uroviricota</taxon>
        <taxon>Caudoviricetes</taxon>
        <taxon>Montyvirus</taxon>
        <taxon>Montyvirus monty</taxon>
    </lineage>
</organism>
<name>A0A142K8C4_9CAUD</name>
<dbReference type="GeneID" id="29124667"/>
<proteinExistence type="predicted"/>
<dbReference type="OrthoDB" id="28610at10239"/>
<sequence length="92" mass="10509">MRQIRIERGGTHSRPAAHRWYWRVNDARGNGQAESPGSFDTPEQAIESLKVLFVGSIEPFQWLIGKTPRDPSYAFTSSVNKARNTYEEVTKK</sequence>
<accession>A0A142K8C4</accession>